<proteinExistence type="predicted"/>
<dbReference type="CTD" id="4509"/>
<dbReference type="RefSeq" id="YP_009643431.1">
    <property type="nucleotide sequence ID" value="NC_042434.1"/>
</dbReference>
<protein>
    <submittedName>
        <fullName evidence="2">ATP synthase F0 subunit 8</fullName>
    </submittedName>
</protein>
<keyword evidence="2" id="KW-0496">Mitochondrion</keyword>
<keyword evidence="1" id="KW-1133">Transmembrane helix</keyword>
<name>A0A4Y1JVU7_9HEMI</name>
<accession>A0A4Y1JVU7</accession>
<geneLocation type="mitochondrion" evidence="2"/>
<reference evidence="2" key="1">
    <citation type="submission" date="2016-05" db="EMBL/GenBank/DDBJ databases">
        <authorList>
            <person name="Yang C."/>
            <person name="Li H."/>
            <person name="Cai W.Z."/>
        </authorList>
    </citation>
    <scope>NUCLEOTIDE SEQUENCE</scope>
</reference>
<dbReference type="AlphaFoldDB" id="A0A4Y1JVU7"/>
<reference evidence="2" key="2">
    <citation type="journal article" date="2019" name="Syst. Entomol.">
        <title>Higher-level phylogeny and evolutionary history of Pentatomomorpha (Hemiptera: Heteroptera) inferred from mitochondrial genome sequences.</title>
        <authorList>
            <person name="Liu Y."/>
            <person name="Li H."/>
            <person name="Song F."/>
            <person name="Zhao Y."/>
            <person name="Wilson J.-J."/>
            <person name="Cai W."/>
        </authorList>
    </citation>
    <scope>NUCLEOTIDE SEQUENCE</scope>
</reference>
<organism evidence="2">
    <name type="scientific">Melamphaus rubrocinctus</name>
    <dbReference type="NCBI Taxonomy" id="238647"/>
    <lineage>
        <taxon>Eukaryota</taxon>
        <taxon>Metazoa</taxon>
        <taxon>Ecdysozoa</taxon>
        <taxon>Arthropoda</taxon>
        <taxon>Hexapoda</taxon>
        <taxon>Insecta</taxon>
        <taxon>Pterygota</taxon>
        <taxon>Neoptera</taxon>
        <taxon>Paraneoptera</taxon>
        <taxon>Hemiptera</taxon>
        <taxon>Heteroptera</taxon>
        <taxon>Panheteroptera</taxon>
        <taxon>Pentatomomorpha</taxon>
        <taxon>Pyrrhocoroidea</taxon>
        <taxon>Pyrrhocoridae</taxon>
        <taxon>Melamphaus</taxon>
    </lineage>
</organism>
<keyword evidence="1" id="KW-0812">Transmembrane</keyword>
<keyword evidence="1" id="KW-0472">Membrane</keyword>
<dbReference type="EMBL" id="KX345784">
    <property type="protein sequence ID" value="APO08861.1"/>
    <property type="molecule type" value="Genomic_DNA"/>
</dbReference>
<sequence length="53" mass="6437">MPQMAPLWWEMLYIIVSIMMMMTSITIYHNKTMKSLKSTQPFTTSLTKKYWSW</sequence>
<evidence type="ECO:0000313" key="2">
    <source>
        <dbReference type="EMBL" id="APO08861.1"/>
    </source>
</evidence>
<feature type="transmembrane region" description="Helical" evidence="1">
    <location>
        <begin position="6"/>
        <end position="28"/>
    </location>
</feature>
<evidence type="ECO:0000256" key="1">
    <source>
        <dbReference type="SAM" id="Phobius"/>
    </source>
</evidence>
<gene>
    <name evidence="2" type="primary">ATP8</name>
</gene>
<dbReference type="GeneID" id="41699039"/>